<protein>
    <submittedName>
        <fullName evidence="1">Uncharacterized protein</fullName>
    </submittedName>
</protein>
<gene>
    <name evidence="1" type="ORF">ESOMN_v1c04720</name>
</gene>
<keyword evidence="2" id="KW-1185">Reference proteome</keyword>
<dbReference type="KEGG" id="esx:ESOMN_v1c04720"/>
<sequence>MNAKELNLVNKKIIEIASYLKNNNLTPLENLKVKNLLTKIIDKFLINDLSIAKTLINNEFKSNGKEVDIHVESKTDISISEVHSFLYFLKTSLSFLLEKRPEFFNFYIYSEIKNILFFYIEETKRIALYDDYKIHFSQKQNGYHLQNSMYKYLYSIFDKLIYINVHLINKFDLRKIESLNYKFTQDFVQISNLLFKDKECERRTSLLLQNYQKSPIFHFVRKLRNSLEHSFNNPELKTSNSLSIETIFILIMRIILEIDLSFKRDHEIYNLLIKK</sequence>
<accession>A0A2K8NYN6</accession>
<evidence type="ECO:0000313" key="1">
    <source>
        <dbReference type="EMBL" id="ATZ18854.1"/>
    </source>
</evidence>
<name>A0A2K8NYN6_9MOLU</name>
<dbReference type="EMBL" id="CP024965">
    <property type="protein sequence ID" value="ATZ18854.1"/>
    <property type="molecule type" value="Genomic_DNA"/>
</dbReference>
<organism evidence="1 2">
    <name type="scientific">Williamsoniiplasma somnilux</name>
    <dbReference type="NCBI Taxonomy" id="215578"/>
    <lineage>
        <taxon>Bacteria</taxon>
        <taxon>Bacillati</taxon>
        <taxon>Mycoplasmatota</taxon>
        <taxon>Mollicutes</taxon>
        <taxon>Entomoplasmatales</taxon>
        <taxon>Williamsoniiplasma</taxon>
    </lineage>
</organism>
<evidence type="ECO:0000313" key="2">
    <source>
        <dbReference type="Proteomes" id="UP000232230"/>
    </source>
</evidence>
<dbReference type="RefSeq" id="WP_024863375.1">
    <property type="nucleotide sequence ID" value="NZ_CP024965.1"/>
</dbReference>
<reference evidence="1 2" key="1">
    <citation type="submission" date="2017-11" db="EMBL/GenBank/DDBJ databases">
        <title>Genome sequence of Entomoplasma somnilux PYAN-1 (ATCC 49194).</title>
        <authorList>
            <person name="Lo W.-S."/>
            <person name="Gasparich G.E."/>
            <person name="Kuo C.-H."/>
        </authorList>
    </citation>
    <scope>NUCLEOTIDE SEQUENCE [LARGE SCALE GENOMIC DNA]</scope>
    <source>
        <strain evidence="1 2">PYAN-1</strain>
    </source>
</reference>
<dbReference type="AlphaFoldDB" id="A0A2K8NYN6"/>
<dbReference type="Proteomes" id="UP000232230">
    <property type="component" value="Chromosome"/>
</dbReference>
<proteinExistence type="predicted"/>